<evidence type="ECO:0000256" key="3">
    <source>
        <dbReference type="ARBA" id="ARBA00022679"/>
    </source>
</evidence>
<evidence type="ECO:0000256" key="5">
    <source>
        <dbReference type="ARBA" id="ARBA00022989"/>
    </source>
</evidence>
<dbReference type="Pfam" id="PF13641">
    <property type="entry name" value="Glyco_tranf_2_3"/>
    <property type="match status" value="1"/>
</dbReference>
<keyword evidence="2" id="KW-0328">Glycosyltransferase</keyword>
<feature type="transmembrane region" description="Helical" evidence="7">
    <location>
        <begin position="23"/>
        <end position="46"/>
    </location>
</feature>
<dbReference type="InterPro" id="IPR029044">
    <property type="entry name" value="Nucleotide-diphossugar_trans"/>
</dbReference>
<dbReference type="STRING" id="272633.gene:10731754"/>
<dbReference type="PANTHER" id="PTHR43867">
    <property type="entry name" value="CELLULOSE SYNTHASE CATALYTIC SUBUNIT A [UDP-FORMING]"/>
    <property type="match status" value="1"/>
</dbReference>
<keyword evidence="4 7" id="KW-0812">Transmembrane</keyword>
<feature type="transmembrane region" description="Helical" evidence="7">
    <location>
        <begin position="510"/>
        <end position="531"/>
    </location>
</feature>
<sequence>MKNTKNKFINLKKDKKEKYLYNLIWWITILLWILVVILSYYVNIILQWENTNFSYSKIATRILIFFNFIFFSLLFCNNIKEFIQTLYYIFIRKNIRAERVLRNKDYLLNKSKINNLNYVVFIVYCTCNDFDEESITESLKQEYKNCQFFILDDSNKKEYKDQVNKFARKYENVKVIRRKNNKGFKAGNINNFLLKRKDYDFFIILDADEIIPSDFVGKSLMYFEENKELGILQAKNLCTRQTNWFDYIGSYIHNYQWQNQYNVRNSIGMLNLCGHGAMIKRECYEKSGGFPEILLEDWALTFQALKNNFLTAYANNIVCYEKFPSDYISFKKRQFRWTMGGVECFKKIGWKIFFFKAPFFKKIDIFLNQASFFITIFSLLSLVINISILYPLNFSFSYFDWYILLSVILTSIPLINLTMFYWKKVNFFHLVLVLLFQYLVYLSLFTSSITAVIKGLFGKRFSFFVTPKKEGEKVSIWYAIKTNIVEIIVSTILLTSVVLISIFIPKIGLFGLLWVFLTICPLYMSIVFTMVPNIKINNFHRNNVTNQYSSLVTFP</sequence>
<feature type="transmembrane region" description="Helical" evidence="7">
    <location>
        <begin position="402"/>
        <end position="422"/>
    </location>
</feature>
<comment type="subcellular location">
    <subcellularLocation>
        <location evidence="1">Membrane</location>
        <topology evidence="1">Multi-pass membrane protein</topology>
    </subcellularLocation>
</comment>
<feature type="transmembrane region" description="Helical" evidence="7">
    <location>
        <begin position="370"/>
        <end position="390"/>
    </location>
</feature>
<dbReference type="GO" id="GO:0016757">
    <property type="term" value="F:glycosyltransferase activity"/>
    <property type="evidence" value="ECO:0007669"/>
    <property type="project" value="UniProtKB-KW"/>
</dbReference>
<gene>
    <name evidence="8" type="ordered locus">MYPE6340</name>
</gene>
<dbReference type="RefSeq" id="WP_011077455.1">
    <property type="nucleotide sequence ID" value="NC_004432.1"/>
</dbReference>
<evidence type="ECO:0000256" key="7">
    <source>
        <dbReference type="SAM" id="Phobius"/>
    </source>
</evidence>
<dbReference type="EMBL" id="BA000026">
    <property type="protein sequence ID" value="BAC44425.1"/>
    <property type="molecule type" value="Genomic_DNA"/>
</dbReference>
<organism evidence="8 9">
    <name type="scientific">Malacoplasma penetrans (strain HF-2)</name>
    <name type="common">Mycoplasma penetrans</name>
    <dbReference type="NCBI Taxonomy" id="272633"/>
    <lineage>
        <taxon>Bacteria</taxon>
        <taxon>Bacillati</taxon>
        <taxon>Mycoplasmatota</taxon>
        <taxon>Mycoplasmoidales</taxon>
        <taxon>Mycoplasmoidaceae</taxon>
        <taxon>Malacoplasma</taxon>
    </lineage>
</organism>
<dbReference type="InterPro" id="IPR050321">
    <property type="entry name" value="Glycosyltr_2/OpgH_subfam"/>
</dbReference>
<evidence type="ECO:0000256" key="1">
    <source>
        <dbReference type="ARBA" id="ARBA00004141"/>
    </source>
</evidence>
<keyword evidence="9" id="KW-1185">Reference proteome</keyword>
<evidence type="ECO:0000313" key="9">
    <source>
        <dbReference type="Proteomes" id="UP000002522"/>
    </source>
</evidence>
<dbReference type="InParanoid" id="Q8EVD1"/>
<dbReference type="HOGENOM" id="CLU_520494_0_0_14"/>
<feature type="transmembrane region" description="Helical" evidence="7">
    <location>
        <begin position="478"/>
        <end position="504"/>
    </location>
</feature>
<evidence type="ECO:0000256" key="4">
    <source>
        <dbReference type="ARBA" id="ARBA00022692"/>
    </source>
</evidence>
<proteinExistence type="predicted"/>
<dbReference type="KEGG" id="mpe:MYPE6340"/>
<dbReference type="SUPFAM" id="SSF53448">
    <property type="entry name" value="Nucleotide-diphospho-sugar transferases"/>
    <property type="match status" value="1"/>
</dbReference>
<dbReference type="GO" id="GO:0016020">
    <property type="term" value="C:membrane"/>
    <property type="evidence" value="ECO:0007669"/>
    <property type="project" value="UniProtKB-SubCell"/>
</dbReference>
<dbReference type="SMR" id="Q8EVD1"/>
<dbReference type="Proteomes" id="UP000002522">
    <property type="component" value="Chromosome"/>
</dbReference>
<dbReference type="AlphaFoldDB" id="Q8EVD1"/>
<dbReference type="Gene3D" id="3.90.550.10">
    <property type="entry name" value="Spore Coat Polysaccharide Biosynthesis Protein SpsA, Chain A"/>
    <property type="match status" value="1"/>
</dbReference>
<keyword evidence="6 7" id="KW-0472">Membrane</keyword>
<evidence type="ECO:0000256" key="6">
    <source>
        <dbReference type="ARBA" id="ARBA00023136"/>
    </source>
</evidence>
<feature type="transmembrane region" description="Helical" evidence="7">
    <location>
        <begin position="58"/>
        <end position="75"/>
    </location>
</feature>
<evidence type="ECO:0000256" key="2">
    <source>
        <dbReference type="ARBA" id="ARBA00022676"/>
    </source>
</evidence>
<reference evidence="8 9" key="1">
    <citation type="journal article" date="2002" name="Nucleic Acids Res.">
        <title>The complete genomic sequence of Mycoplasma penetrans, an intracellular bacterial pathogen in humans.</title>
        <authorList>
            <person name="Sasaki Y."/>
            <person name="Ishikawa J."/>
            <person name="Yamashita A."/>
            <person name="Oshima K."/>
            <person name="Kenri T."/>
            <person name="Furuya K."/>
            <person name="Yoshino C."/>
            <person name="Horino A."/>
            <person name="Shiba T."/>
            <person name="Sasaki T."/>
            <person name="Hattori M."/>
        </authorList>
    </citation>
    <scope>NUCLEOTIDE SEQUENCE [LARGE SCALE GENOMIC DNA]</scope>
    <source>
        <strain evidence="8 9">HF-2</strain>
    </source>
</reference>
<dbReference type="FunCoup" id="Q8EVD1">
    <property type="interactions" value="79"/>
</dbReference>
<protein>
    <submittedName>
        <fullName evidence="8">Glycosyl transferase</fullName>
    </submittedName>
</protein>
<dbReference type="CAZy" id="GT2">
    <property type="family name" value="Glycosyltransferase Family 2"/>
</dbReference>
<keyword evidence="5 7" id="KW-1133">Transmembrane helix</keyword>
<dbReference type="PANTHER" id="PTHR43867:SF2">
    <property type="entry name" value="CELLULOSE SYNTHASE CATALYTIC SUBUNIT A [UDP-FORMING]"/>
    <property type="match status" value="1"/>
</dbReference>
<accession>Q8EVD1</accession>
<name>Q8EVD1_MALP2</name>
<evidence type="ECO:0000313" key="8">
    <source>
        <dbReference type="EMBL" id="BAC44425.1"/>
    </source>
</evidence>
<feature type="transmembrane region" description="Helical" evidence="7">
    <location>
        <begin position="428"/>
        <end position="457"/>
    </location>
</feature>
<keyword evidence="3 8" id="KW-0808">Transferase</keyword>
<dbReference type="eggNOG" id="COG1215">
    <property type="taxonomic scope" value="Bacteria"/>
</dbReference>